<accession>A0A034WS94</accession>
<proteinExistence type="predicted"/>
<dbReference type="RefSeq" id="XP_049302157.1">
    <property type="nucleotide sequence ID" value="XM_049446200.1"/>
</dbReference>
<reference evidence="2 3" key="2">
    <citation type="submission" date="2025-05" db="UniProtKB">
        <authorList>
            <consortium name="RefSeq"/>
        </authorList>
    </citation>
    <scope>NUCLEOTIDE SEQUENCE [LARGE SCALE GENOMIC DNA]</scope>
    <source>
        <tissue evidence="3">Adult</tissue>
    </source>
</reference>
<gene>
    <name evidence="3" type="primary">LOC125775544</name>
</gene>
<sequence>MPRKSGKEKLLNGLCLKNMLELLLQDSSSDFNVSAAIILSSRRCSHGNVPKSTNWIDTILPNFDNNRMRQMLRLEAPEFQHILSLVKEDTAFKNKNSVPQIPVELQLKIALCRFGSSGDSAFIRKVATLFGVGDGGTVITVTDRIISAIVNLKFKFLCWPTREERRKIVANTMLELPGCIGYVDGTEIRLSESPIKDHEFYFSR</sequence>
<dbReference type="AlphaFoldDB" id="A0A034WS94"/>
<dbReference type="EMBL" id="GAKP01001433">
    <property type="protein sequence ID" value="JAC57519.1"/>
    <property type="molecule type" value="Transcribed_RNA"/>
</dbReference>
<reference evidence="1" key="1">
    <citation type="journal article" date="2014" name="BMC Genomics">
        <title>Characterizing the developmental transcriptome of the oriental fruit fly, Bactrocera dorsalis (Diptera: Tephritidae) through comparative genomic analysis with Drosophila melanogaster utilizing modENCODE datasets.</title>
        <authorList>
            <person name="Geib S.M."/>
            <person name="Calla B."/>
            <person name="Hall B."/>
            <person name="Hou S."/>
            <person name="Manoukis N.C."/>
        </authorList>
    </citation>
    <scope>NUCLEOTIDE SEQUENCE</scope>
    <source>
        <strain evidence="1">Punador</strain>
    </source>
</reference>
<keyword evidence="2" id="KW-1185">Reference proteome</keyword>
<name>A0A034WS94_BACDO</name>
<protein>
    <submittedName>
        <fullName evidence="3">Uncharacterized protein LOC125775544</fullName>
    </submittedName>
</protein>
<dbReference type="GeneID" id="125775544"/>
<dbReference type="KEGG" id="bdr:125775544"/>
<evidence type="ECO:0000313" key="1">
    <source>
        <dbReference type="EMBL" id="JAC57519.1"/>
    </source>
</evidence>
<organism evidence="1">
    <name type="scientific">Bactrocera dorsalis</name>
    <name type="common">Oriental fruit fly</name>
    <name type="synonym">Dacus dorsalis</name>
    <dbReference type="NCBI Taxonomy" id="27457"/>
    <lineage>
        <taxon>Eukaryota</taxon>
        <taxon>Metazoa</taxon>
        <taxon>Ecdysozoa</taxon>
        <taxon>Arthropoda</taxon>
        <taxon>Hexapoda</taxon>
        <taxon>Insecta</taxon>
        <taxon>Pterygota</taxon>
        <taxon>Neoptera</taxon>
        <taxon>Endopterygota</taxon>
        <taxon>Diptera</taxon>
        <taxon>Brachycera</taxon>
        <taxon>Muscomorpha</taxon>
        <taxon>Tephritoidea</taxon>
        <taxon>Tephritidae</taxon>
        <taxon>Bactrocera</taxon>
        <taxon>Bactrocera</taxon>
    </lineage>
</organism>
<evidence type="ECO:0000313" key="3">
    <source>
        <dbReference type="RefSeq" id="XP_049302157.1"/>
    </source>
</evidence>
<evidence type="ECO:0000313" key="2">
    <source>
        <dbReference type="Proteomes" id="UP001652620"/>
    </source>
</evidence>
<dbReference type="Proteomes" id="UP001652620">
    <property type="component" value="Chromosome 1"/>
</dbReference>
<dbReference type="OrthoDB" id="7788538at2759"/>